<accession>A0A0F9JW46</accession>
<reference evidence="1" key="1">
    <citation type="journal article" date="2015" name="Nature">
        <title>Complex archaea that bridge the gap between prokaryotes and eukaryotes.</title>
        <authorList>
            <person name="Spang A."/>
            <person name="Saw J.H."/>
            <person name="Jorgensen S.L."/>
            <person name="Zaremba-Niedzwiedzka K."/>
            <person name="Martijn J."/>
            <person name="Lind A.E."/>
            <person name="van Eijk R."/>
            <person name="Schleper C."/>
            <person name="Guy L."/>
            <person name="Ettema T.J."/>
        </authorList>
    </citation>
    <scope>NUCLEOTIDE SEQUENCE</scope>
</reference>
<organism evidence="1">
    <name type="scientific">marine sediment metagenome</name>
    <dbReference type="NCBI Taxonomy" id="412755"/>
    <lineage>
        <taxon>unclassified sequences</taxon>
        <taxon>metagenomes</taxon>
        <taxon>ecological metagenomes</taxon>
    </lineage>
</organism>
<proteinExistence type="predicted"/>
<name>A0A0F9JW46_9ZZZZ</name>
<dbReference type="AlphaFoldDB" id="A0A0F9JW46"/>
<comment type="caution">
    <text evidence="1">The sequence shown here is derived from an EMBL/GenBank/DDBJ whole genome shotgun (WGS) entry which is preliminary data.</text>
</comment>
<gene>
    <name evidence="1" type="ORF">LCGC14_1777250</name>
</gene>
<protein>
    <submittedName>
        <fullName evidence="1">Uncharacterized protein</fullName>
    </submittedName>
</protein>
<sequence>MSSWSPLLPSLEAILIESDAFLLQESGNLLFLESSDFVSWSASTTSTICWAQLSTDTREGDVDFILSASSQFPMCVSSNTDRALSAYSSIISNP</sequence>
<evidence type="ECO:0000313" key="1">
    <source>
        <dbReference type="EMBL" id="KKM03153.1"/>
    </source>
</evidence>
<dbReference type="EMBL" id="LAZR01016750">
    <property type="protein sequence ID" value="KKM03153.1"/>
    <property type="molecule type" value="Genomic_DNA"/>
</dbReference>